<feature type="transmembrane region" description="Helical" evidence="6">
    <location>
        <begin position="189"/>
        <end position="208"/>
    </location>
</feature>
<dbReference type="AlphaFoldDB" id="A0A3B0R8G6"/>
<dbReference type="PANTHER" id="PTHR42703">
    <property type="entry name" value="NADH DEHYDROGENASE"/>
    <property type="match status" value="1"/>
</dbReference>
<feature type="transmembrane region" description="Helical" evidence="6">
    <location>
        <begin position="251"/>
        <end position="272"/>
    </location>
</feature>
<feature type="transmembrane region" description="Helical" evidence="6">
    <location>
        <begin position="215"/>
        <end position="239"/>
    </location>
</feature>
<feature type="transmembrane region" description="Helical" evidence="6">
    <location>
        <begin position="284"/>
        <end position="307"/>
    </location>
</feature>
<evidence type="ECO:0000256" key="3">
    <source>
        <dbReference type="ARBA" id="ARBA00022692"/>
    </source>
</evidence>
<feature type="transmembrane region" description="Helical" evidence="6">
    <location>
        <begin position="42"/>
        <end position="60"/>
    </location>
</feature>
<organism evidence="8">
    <name type="scientific">hydrothermal vent metagenome</name>
    <dbReference type="NCBI Taxonomy" id="652676"/>
    <lineage>
        <taxon>unclassified sequences</taxon>
        <taxon>metagenomes</taxon>
        <taxon>ecological metagenomes</taxon>
    </lineage>
</organism>
<dbReference type="PRINTS" id="PR01437">
    <property type="entry name" value="NUOXDRDTASE4"/>
</dbReference>
<comment type="subcellular location">
    <subcellularLocation>
        <location evidence="1">Cell membrane</location>
        <topology evidence="1">Multi-pass membrane protein</topology>
    </subcellularLocation>
</comment>
<evidence type="ECO:0000256" key="2">
    <source>
        <dbReference type="ARBA" id="ARBA00022475"/>
    </source>
</evidence>
<dbReference type="GO" id="GO:0008137">
    <property type="term" value="F:NADH dehydrogenase (ubiquinone) activity"/>
    <property type="evidence" value="ECO:0007669"/>
    <property type="project" value="InterPro"/>
</dbReference>
<accession>A0A3B0R8G6</accession>
<keyword evidence="5 6" id="KW-0472">Membrane</keyword>
<keyword evidence="4 6" id="KW-1133">Transmembrane helix</keyword>
<evidence type="ECO:0000259" key="7">
    <source>
        <dbReference type="Pfam" id="PF00361"/>
    </source>
</evidence>
<dbReference type="Pfam" id="PF00361">
    <property type="entry name" value="Proton_antipo_M"/>
    <property type="match status" value="1"/>
</dbReference>
<dbReference type="InterPro" id="IPR003918">
    <property type="entry name" value="NADH_UbQ_OxRdtase"/>
</dbReference>
<name>A0A3B0R8G6_9ZZZZ</name>
<keyword evidence="3 6" id="KW-0812">Transmembrane</keyword>
<evidence type="ECO:0000256" key="5">
    <source>
        <dbReference type="ARBA" id="ARBA00023136"/>
    </source>
</evidence>
<feature type="domain" description="NADH:quinone oxidoreductase/Mrp antiporter transmembrane" evidence="7">
    <location>
        <begin position="37"/>
        <end position="333"/>
    </location>
</feature>
<feature type="transmembrane region" description="Helical" evidence="6">
    <location>
        <begin position="116"/>
        <end position="137"/>
    </location>
</feature>
<dbReference type="InterPro" id="IPR050586">
    <property type="entry name" value="CPA3_Na-H_Antiporter_D"/>
</dbReference>
<evidence type="ECO:0000256" key="1">
    <source>
        <dbReference type="ARBA" id="ARBA00004651"/>
    </source>
</evidence>
<gene>
    <name evidence="8" type="ORF">MNBD_ALPHA06-249</name>
</gene>
<dbReference type="GO" id="GO:0005886">
    <property type="term" value="C:plasma membrane"/>
    <property type="evidence" value="ECO:0007669"/>
    <property type="project" value="UniProtKB-SubCell"/>
</dbReference>
<feature type="transmembrane region" description="Helical" evidence="6">
    <location>
        <begin position="17"/>
        <end position="36"/>
    </location>
</feature>
<evidence type="ECO:0000256" key="4">
    <source>
        <dbReference type="ARBA" id="ARBA00022989"/>
    </source>
</evidence>
<feature type="transmembrane region" description="Helical" evidence="6">
    <location>
        <begin position="319"/>
        <end position="338"/>
    </location>
</feature>
<keyword evidence="2" id="KW-1003">Cell membrane</keyword>
<reference evidence="8" key="1">
    <citation type="submission" date="2018-06" db="EMBL/GenBank/DDBJ databases">
        <authorList>
            <person name="Zhirakovskaya E."/>
        </authorList>
    </citation>
    <scope>NUCLEOTIDE SEQUENCE</scope>
</reference>
<evidence type="ECO:0000313" key="8">
    <source>
        <dbReference type="EMBL" id="VAV88391.1"/>
    </source>
</evidence>
<dbReference type="InterPro" id="IPR001750">
    <property type="entry name" value="ND/Mrp_TM"/>
</dbReference>
<dbReference type="EMBL" id="UOEE01000064">
    <property type="protein sequence ID" value="VAV88391.1"/>
    <property type="molecule type" value="Genomic_DNA"/>
</dbReference>
<evidence type="ECO:0000256" key="6">
    <source>
        <dbReference type="SAM" id="Phobius"/>
    </source>
</evidence>
<proteinExistence type="predicted"/>
<sequence length="405" mass="43314">MYGLPLVEREIEAKKHAMFYGTFLICVAGLIGVSITGDVFNVFVFLEVSSISTYVLVAMGAQKNRQALTASFNYLILGTIGATFFVIGVGLLYMSTGTLNMADISRILAENEGDRVVRAAFAFIVIGLGLKTAMFPLHTWLPNAYAFSPSMVGVFLASTATKVAFYTLVRFLYSVFHQGAPFETAMFDYVLAPMAIVAMIVCSVQASFQPDVRRLLAYSSVAQLGYMLLGLAMGTMAGLSAGLLHLFNHALMKGALFMAIGLAGLGLGVVRVTEMRGLGKTMPLTAAALTVAGLSLMGAPLFAGFVSKFYLVVAALERGWWWAVVAIAISSVLAIFYVGRMIEVMYLQEPPSHGDDPPIKVRSPIISLVPLYILVLANVWFFFDPSIPKGLADAAASALLSGGGS</sequence>
<protein>
    <submittedName>
        <fullName evidence="8">Na(+) H(+) antiporter subunit D</fullName>
    </submittedName>
</protein>
<feature type="transmembrane region" description="Helical" evidence="6">
    <location>
        <begin position="144"/>
        <end position="169"/>
    </location>
</feature>
<dbReference type="PANTHER" id="PTHR42703:SF1">
    <property type="entry name" value="NA(+)_H(+) ANTIPORTER SUBUNIT D1"/>
    <property type="match status" value="1"/>
</dbReference>
<feature type="transmembrane region" description="Helical" evidence="6">
    <location>
        <begin position="365"/>
        <end position="383"/>
    </location>
</feature>
<dbReference type="GO" id="GO:0042773">
    <property type="term" value="P:ATP synthesis coupled electron transport"/>
    <property type="evidence" value="ECO:0007669"/>
    <property type="project" value="InterPro"/>
</dbReference>
<feature type="transmembrane region" description="Helical" evidence="6">
    <location>
        <begin position="72"/>
        <end position="96"/>
    </location>
</feature>